<protein>
    <submittedName>
        <fullName evidence="1">Uncharacterized protein</fullName>
    </submittedName>
</protein>
<accession>A0ACD3B8Y5</accession>
<evidence type="ECO:0000313" key="1">
    <source>
        <dbReference type="EMBL" id="TFK74099.1"/>
    </source>
</evidence>
<reference evidence="1 2" key="1">
    <citation type="journal article" date="2019" name="Nat. Ecol. Evol.">
        <title>Megaphylogeny resolves global patterns of mushroom evolution.</title>
        <authorList>
            <person name="Varga T."/>
            <person name="Krizsan K."/>
            <person name="Foldi C."/>
            <person name="Dima B."/>
            <person name="Sanchez-Garcia M."/>
            <person name="Sanchez-Ramirez S."/>
            <person name="Szollosi G.J."/>
            <person name="Szarkandi J.G."/>
            <person name="Papp V."/>
            <person name="Albert L."/>
            <person name="Andreopoulos W."/>
            <person name="Angelini C."/>
            <person name="Antonin V."/>
            <person name="Barry K.W."/>
            <person name="Bougher N.L."/>
            <person name="Buchanan P."/>
            <person name="Buyck B."/>
            <person name="Bense V."/>
            <person name="Catcheside P."/>
            <person name="Chovatia M."/>
            <person name="Cooper J."/>
            <person name="Damon W."/>
            <person name="Desjardin D."/>
            <person name="Finy P."/>
            <person name="Geml J."/>
            <person name="Haridas S."/>
            <person name="Hughes K."/>
            <person name="Justo A."/>
            <person name="Karasinski D."/>
            <person name="Kautmanova I."/>
            <person name="Kiss B."/>
            <person name="Kocsube S."/>
            <person name="Kotiranta H."/>
            <person name="LaButti K.M."/>
            <person name="Lechner B.E."/>
            <person name="Liimatainen K."/>
            <person name="Lipzen A."/>
            <person name="Lukacs Z."/>
            <person name="Mihaltcheva S."/>
            <person name="Morgado L.N."/>
            <person name="Niskanen T."/>
            <person name="Noordeloos M.E."/>
            <person name="Ohm R.A."/>
            <person name="Ortiz-Santana B."/>
            <person name="Ovrebo C."/>
            <person name="Racz N."/>
            <person name="Riley R."/>
            <person name="Savchenko A."/>
            <person name="Shiryaev A."/>
            <person name="Soop K."/>
            <person name="Spirin V."/>
            <person name="Szebenyi C."/>
            <person name="Tomsovsky M."/>
            <person name="Tulloss R.E."/>
            <person name="Uehling J."/>
            <person name="Grigoriev I.V."/>
            <person name="Vagvolgyi C."/>
            <person name="Papp T."/>
            <person name="Martin F.M."/>
            <person name="Miettinen O."/>
            <person name="Hibbett D.S."/>
            <person name="Nagy L.G."/>
        </authorList>
    </citation>
    <scope>NUCLEOTIDE SEQUENCE [LARGE SCALE GENOMIC DNA]</scope>
    <source>
        <strain evidence="1 2">NL-1719</strain>
    </source>
</reference>
<proteinExistence type="predicted"/>
<dbReference type="EMBL" id="ML208270">
    <property type="protein sequence ID" value="TFK74099.1"/>
    <property type="molecule type" value="Genomic_DNA"/>
</dbReference>
<dbReference type="Proteomes" id="UP000308600">
    <property type="component" value="Unassembled WGS sequence"/>
</dbReference>
<keyword evidence="2" id="KW-1185">Reference proteome</keyword>
<organism evidence="1 2">
    <name type="scientific">Pluteus cervinus</name>
    <dbReference type="NCBI Taxonomy" id="181527"/>
    <lineage>
        <taxon>Eukaryota</taxon>
        <taxon>Fungi</taxon>
        <taxon>Dikarya</taxon>
        <taxon>Basidiomycota</taxon>
        <taxon>Agaricomycotina</taxon>
        <taxon>Agaricomycetes</taxon>
        <taxon>Agaricomycetidae</taxon>
        <taxon>Agaricales</taxon>
        <taxon>Pluteineae</taxon>
        <taxon>Pluteaceae</taxon>
        <taxon>Pluteus</taxon>
    </lineage>
</organism>
<sequence length="454" mass="51612">MLPPEIVEVVLRQGCFNSSPQEISSLLRTSCLVCQTWKSIAQPLLFSEQPLSRSIQQRTPSRFVTGLVKYPHLRPYVKCVWFCYDWISAEYLLAELLPRVQEFTIQGQRYPIDPPLAVLALLQKLPVAALSSGLLTRLCLTEVLDFPVQVFYHCPTLCELLIEDSTFVGFSLETGGIHNLYNGNGDNHVACLRPAGANIAHDLADCKRPRLRSLSIENSGPIDDSEDIDTDLWILLWLTHSECAFDFGSLQSLHFKALACQGPALTALISKLFDVVFPSLRHLSWTFPEPNLVIYYPYIARRAPECLTAFARASPKLLNLSRLTLAVKDYHGPLSSLPWIPDLLQHLPHPEKLQELIIPVTYNIPVCMELVPYNWNRLGLFFSPERSSSKFPNLEMFQIGLYIRMKAQGIEKELRDFLALTFSALNEKGILHVVQAELPGYVYARDCWHYYKLH</sequence>
<name>A0ACD3B8Y5_9AGAR</name>
<gene>
    <name evidence="1" type="ORF">BDN72DRAFT_100399</name>
</gene>
<evidence type="ECO:0000313" key="2">
    <source>
        <dbReference type="Proteomes" id="UP000308600"/>
    </source>
</evidence>